<keyword evidence="2" id="KW-1185">Reference proteome</keyword>
<dbReference type="InterPro" id="IPR019430">
    <property type="entry name" value="7TM_GPCR_serpentine_rcpt_Srx"/>
</dbReference>
<dbReference type="AlphaFoldDB" id="A0A2A6BMY0"/>
<accession>A0A2A6BMY0</accession>
<reference evidence="1" key="2">
    <citation type="submission" date="2022-06" db="UniProtKB">
        <authorList>
            <consortium name="EnsemblMetazoa"/>
        </authorList>
    </citation>
    <scope>IDENTIFICATION</scope>
    <source>
        <strain evidence="1">PS312</strain>
    </source>
</reference>
<reference evidence="2" key="1">
    <citation type="journal article" date="2008" name="Nat. Genet.">
        <title>The Pristionchus pacificus genome provides a unique perspective on nematode lifestyle and parasitism.</title>
        <authorList>
            <person name="Dieterich C."/>
            <person name="Clifton S.W."/>
            <person name="Schuster L.N."/>
            <person name="Chinwalla A."/>
            <person name="Delehaunty K."/>
            <person name="Dinkelacker I."/>
            <person name="Fulton L."/>
            <person name="Fulton R."/>
            <person name="Godfrey J."/>
            <person name="Minx P."/>
            <person name="Mitreva M."/>
            <person name="Roeseler W."/>
            <person name="Tian H."/>
            <person name="Witte H."/>
            <person name="Yang S.P."/>
            <person name="Wilson R.K."/>
            <person name="Sommer R.J."/>
        </authorList>
    </citation>
    <scope>NUCLEOTIDE SEQUENCE [LARGE SCALE GENOMIC DNA]</scope>
    <source>
        <strain evidence="2">PS312</strain>
    </source>
</reference>
<dbReference type="PANTHER" id="PTHR23017:SF3">
    <property type="entry name" value="G-PROTEIN COUPLED RECEPTORS FAMILY 1 PROFILE DOMAIN-CONTAINING PROTEIN"/>
    <property type="match status" value="1"/>
</dbReference>
<dbReference type="PANTHER" id="PTHR23017">
    <property type="entry name" value="SERPENTINE RECEPTOR, CLASS X"/>
    <property type="match status" value="1"/>
</dbReference>
<evidence type="ECO:0000313" key="1">
    <source>
        <dbReference type="EnsemblMetazoa" id="PPA36081.1"/>
    </source>
</evidence>
<dbReference type="EnsemblMetazoa" id="PPA36081.1">
    <property type="protein sequence ID" value="PPA36081.1"/>
    <property type="gene ID" value="WBGene00274450"/>
</dbReference>
<proteinExistence type="predicted"/>
<organism evidence="1 2">
    <name type="scientific">Pristionchus pacificus</name>
    <name type="common">Parasitic nematode worm</name>
    <dbReference type="NCBI Taxonomy" id="54126"/>
    <lineage>
        <taxon>Eukaryota</taxon>
        <taxon>Metazoa</taxon>
        <taxon>Ecdysozoa</taxon>
        <taxon>Nematoda</taxon>
        <taxon>Chromadorea</taxon>
        <taxon>Rhabditida</taxon>
        <taxon>Rhabditina</taxon>
        <taxon>Diplogasteromorpha</taxon>
        <taxon>Diplogasteroidea</taxon>
        <taxon>Neodiplogasteridae</taxon>
        <taxon>Pristionchus</taxon>
    </lineage>
</organism>
<sequence>MGDILVEGSSYINPEESSLQQGTQRELLLFTVSMIGISLCALALYSIGKTKSMQYSFGSIVASQMTADILKLSITTAFCVIPADIAPPEDATISKIIGACCETLYFFACDLHTLFAIHRFILVVFPSGKGLWSRLTPFAILFCFCTGSFKAFYLMALDPNLYLRYDRRLMQWMFTATPWTRFYKYSKICWSSVENTLIFILDLISFRKLRAMLKVASTDQQTFAPEYSNADTKLVVQSLCQCVPTTLVIIFYFYIYPAMTDEFLMFATSTLMWNLATMCDGLVVVIFHTRMNIFRVRGDVESIGQLETS</sequence>
<dbReference type="OrthoDB" id="5855464at2759"/>
<accession>A0A8R1YR88</accession>
<evidence type="ECO:0000313" key="2">
    <source>
        <dbReference type="Proteomes" id="UP000005239"/>
    </source>
</evidence>
<dbReference type="Proteomes" id="UP000005239">
    <property type="component" value="Unassembled WGS sequence"/>
</dbReference>
<protein>
    <submittedName>
        <fullName evidence="1">G protein-coupled receptor</fullName>
    </submittedName>
</protein>
<gene>
    <name evidence="1" type="primary">WBGene00274450</name>
</gene>
<dbReference type="Pfam" id="PF10328">
    <property type="entry name" value="7TM_GPCR_Srx"/>
    <property type="match status" value="1"/>
</dbReference>
<name>A0A2A6BMY0_PRIPA</name>
<dbReference type="SUPFAM" id="SSF81321">
    <property type="entry name" value="Family A G protein-coupled receptor-like"/>
    <property type="match status" value="1"/>
</dbReference>